<accession>A0A448ZY24</accession>
<protein>
    <submittedName>
        <fullName evidence="10">Dipeptidase SA1572</fullName>
        <ecNumber evidence="10">3.4.13.-</ecNumber>
    </submittedName>
</protein>
<evidence type="ECO:0000256" key="2">
    <source>
        <dbReference type="ARBA" id="ARBA00006247"/>
    </source>
</evidence>
<keyword evidence="6" id="KW-0862">Zinc</keyword>
<evidence type="ECO:0000256" key="7">
    <source>
        <dbReference type="ARBA" id="ARBA00022997"/>
    </source>
</evidence>
<evidence type="ECO:0000259" key="9">
    <source>
        <dbReference type="Pfam" id="PF07687"/>
    </source>
</evidence>
<sequence>MAKKLIRYTQSPEEFNEMVKKIASLCSIPSISEYSKNAEYPFGVECNKALNYTLKLAKEFGFKIHKDPSKMYGFAQIGEGDKIIAILAHLDVVPEGNSAKWLTTNAFLPIKNATDLYARGSVDDKGPTIVNLYAMKYIKDHNLLKDDWAIRLVFGLSEETSMLSMKTYLHDFGEPLIAYTPDGCWPVVYAEKLIYHINLWFPAIEGLAIEAGKVVNQIPDSIYVQYPNIEKLQDKFPEGETKYESKLNILKVNGISGHGSDPASGENAILKFFKEFIKAEPKLKNNALFKFFSQNFSDENDFSLKEIFPNYEDHSGKLTANLGMIRTIPGYYVLSFDLRVPVTFTKSNIFSDLSKYISTLNKKIHIEPISTKSAKVLDRNDKLVTILMDTYNEYHKTSLEPIAMGAGTYARLFDNCVAFGATSDVKLMHASNERYSFKEMKESLEIYINALYRLQDYFDN</sequence>
<gene>
    <name evidence="10" type="ORF">NCTC10112_00634</name>
</gene>
<dbReference type="SUPFAM" id="SSF53187">
    <property type="entry name" value="Zn-dependent exopeptidases"/>
    <property type="match status" value="1"/>
</dbReference>
<dbReference type="Pfam" id="PF07687">
    <property type="entry name" value="M20_dimer"/>
    <property type="match status" value="1"/>
</dbReference>
<dbReference type="GO" id="GO:0008777">
    <property type="term" value="F:acetylornithine deacetylase activity"/>
    <property type="evidence" value="ECO:0007669"/>
    <property type="project" value="TreeGrafter"/>
</dbReference>
<dbReference type="PANTHER" id="PTHR43808:SF31">
    <property type="entry name" value="N-ACETYL-L-CITRULLINE DEACETYLASE"/>
    <property type="match status" value="1"/>
</dbReference>
<comment type="similarity">
    <text evidence="2">Belongs to the peptidase M20A family.</text>
</comment>
<name>A0A448ZY24_METOS</name>
<dbReference type="InterPro" id="IPR002933">
    <property type="entry name" value="Peptidase_M20"/>
</dbReference>
<keyword evidence="7 10" id="KW-0224">Dipeptidase</keyword>
<evidence type="ECO:0000313" key="10">
    <source>
        <dbReference type="EMBL" id="VEU56033.1"/>
    </source>
</evidence>
<dbReference type="GO" id="GO:0008237">
    <property type="term" value="F:metallopeptidase activity"/>
    <property type="evidence" value="ECO:0007669"/>
    <property type="project" value="UniProtKB-KW"/>
</dbReference>
<evidence type="ECO:0000256" key="6">
    <source>
        <dbReference type="ARBA" id="ARBA00022833"/>
    </source>
</evidence>
<dbReference type="InterPro" id="IPR050072">
    <property type="entry name" value="Peptidase_M20A"/>
</dbReference>
<feature type="domain" description="Peptidase M20 dimerisation" evidence="9">
    <location>
        <begin position="250"/>
        <end position="363"/>
    </location>
</feature>
<dbReference type="Pfam" id="PF01546">
    <property type="entry name" value="Peptidase_M20"/>
    <property type="match status" value="1"/>
</dbReference>
<dbReference type="InterPro" id="IPR011650">
    <property type="entry name" value="Peptidase_M20_dimer"/>
</dbReference>
<evidence type="ECO:0000256" key="8">
    <source>
        <dbReference type="ARBA" id="ARBA00023049"/>
    </source>
</evidence>
<comment type="cofactor">
    <cofactor evidence="1">
        <name>Zn(2+)</name>
        <dbReference type="ChEBI" id="CHEBI:29105"/>
    </cofactor>
</comment>
<evidence type="ECO:0000256" key="5">
    <source>
        <dbReference type="ARBA" id="ARBA00022801"/>
    </source>
</evidence>
<evidence type="ECO:0000313" key="11">
    <source>
        <dbReference type="Proteomes" id="UP000290482"/>
    </source>
</evidence>
<organism evidence="10 11">
    <name type="scientific">Metamycoplasma orale</name>
    <name type="common">Mycoplasma orale</name>
    <dbReference type="NCBI Taxonomy" id="2121"/>
    <lineage>
        <taxon>Bacteria</taxon>
        <taxon>Bacillati</taxon>
        <taxon>Mycoplasmatota</taxon>
        <taxon>Mycoplasmoidales</taxon>
        <taxon>Metamycoplasmataceae</taxon>
        <taxon>Metamycoplasma</taxon>
    </lineage>
</organism>
<keyword evidence="11" id="KW-1185">Reference proteome</keyword>
<dbReference type="InterPro" id="IPR001261">
    <property type="entry name" value="ArgE/DapE_CS"/>
</dbReference>
<evidence type="ECO:0000256" key="4">
    <source>
        <dbReference type="ARBA" id="ARBA00022723"/>
    </source>
</evidence>
<dbReference type="Gene3D" id="3.40.630.10">
    <property type="entry name" value="Zn peptidases"/>
    <property type="match status" value="1"/>
</dbReference>
<dbReference type="SUPFAM" id="SSF55031">
    <property type="entry name" value="Bacterial exopeptidase dimerisation domain"/>
    <property type="match status" value="1"/>
</dbReference>
<dbReference type="InterPro" id="IPR036264">
    <property type="entry name" value="Bact_exopeptidase_dim_dom"/>
</dbReference>
<keyword evidence="3" id="KW-0645">Protease</keyword>
<dbReference type="PROSITE" id="PS00758">
    <property type="entry name" value="ARGE_DAPE_CPG2_1"/>
    <property type="match status" value="1"/>
</dbReference>
<dbReference type="GO" id="GO:0016805">
    <property type="term" value="F:dipeptidase activity"/>
    <property type="evidence" value="ECO:0007669"/>
    <property type="project" value="UniProtKB-KW"/>
</dbReference>
<dbReference type="GO" id="GO:0006508">
    <property type="term" value="P:proteolysis"/>
    <property type="evidence" value="ECO:0007669"/>
    <property type="project" value="UniProtKB-KW"/>
</dbReference>
<evidence type="ECO:0000256" key="1">
    <source>
        <dbReference type="ARBA" id="ARBA00001947"/>
    </source>
</evidence>
<dbReference type="PANTHER" id="PTHR43808">
    <property type="entry name" value="ACETYLORNITHINE DEACETYLASE"/>
    <property type="match status" value="1"/>
</dbReference>
<reference evidence="10 11" key="1">
    <citation type="submission" date="2019-01" db="EMBL/GenBank/DDBJ databases">
        <authorList>
            <consortium name="Pathogen Informatics"/>
        </authorList>
    </citation>
    <scope>NUCLEOTIDE SEQUENCE [LARGE SCALE GENOMIC DNA]</scope>
    <source>
        <strain evidence="10 11">NCTC10112</strain>
    </source>
</reference>
<dbReference type="OrthoDB" id="9761532at2"/>
<dbReference type="GO" id="GO:0006526">
    <property type="term" value="P:L-arginine biosynthetic process"/>
    <property type="evidence" value="ECO:0007669"/>
    <property type="project" value="TreeGrafter"/>
</dbReference>
<evidence type="ECO:0000256" key="3">
    <source>
        <dbReference type="ARBA" id="ARBA00022670"/>
    </source>
</evidence>
<dbReference type="EMBL" id="LR214940">
    <property type="protein sequence ID" value="VEU56033.1"/>
    <property type="molecule type" value="Genomic_DNA"/>
</dbReference>
<dbReference type="KEGG" id="mob:NCTC10112_00634"/>
<proteinExistence type="inferred from homology"/>
<keyword evidence="8" id="KW-0482">Metalloprotease</keyword>
<keyword evidence="4" id="KW-0479">Metal-binding</keyword>
<dbReference type="AlphaFoldDB" id="A0A448ZY24"/>
<dbReference type="RefSeq" id="WP_022935961.1">
    <property type="nucleotide sequence ID" value="NZ_LR214940.1"/>
</dbReference>
<dbReference type="EC" id="3.4.13.-" evidence="10"/>
<dbReference type="NCBIfam" id="TIGR01887">
    <property type="entry name" value="dipeptidaselike"/>
    <property type="match status" value="1"/>
</dbReference>
<dbReference type="Proteomes" id="UP000290482">
    <property type="component" value="Chromosome"/>
</dbReference>
<dbReference type="InterPro" id="IPR010964">
    <property type="entry name" value="M20A_pepV-rel"/>
</dbReference>
<dbReference type="GO" id="GO:0008270">
    <property type="term" value="F:zinc ion binding"/>
    <property type="evidence" value="ECO:0007669"/>
    <property type="project" value="InterPro"/>
</dbReference>
<keyword evidence="5 10" id="KW-0378">Hydrolase</keyword>
<dbReference type="Gene3D" id="3.30.70.360">
    <property type="match status" value="2"/>
</dbReference>